<evidence type="ECO:0000256" key="13">
    <source>
        <dbReference type="ARBA" id="ARBA00023136"/>
    </source>
</evidence>
<keyword evidence="6" id="KW-0997">Cell inner membrane</keyword>
<dbReference type="OrthoDB" id="9794577at2"/>
<gene>
    <name evidence="20" type="ORF">SAMN05192540_2566</name>
</gene>
<keyword evidence="12 16" id="KW-1133">Transmembrane helix</keyword>
<evidence type="ECO:0000256" key="5">
    <source>
        <dbReference type="ARBA" id="ARBA00022475"/>
    </source>
</evidence>
<evidence type="ECO:0000256" key="15">
    <source>
        <dbReference type="ARBA" id="ARBA00051245"/>
    </source>
</evidence>
<comment type="catalytic activity">
    <reaction evidence="15">
        <text>L-tyrosyl-[protein] + ATP = O-phospho-L-tyrosyl-[protein] + ADP + H(+)</text>
        <dbReference type="Rhea" id="RHEA:10596"/>
        <dbReference type="Rhea" id="RHEA-COMP:10136"/>
        <dbReference type="Rhea" id="RHEA-COMP:20101"/>
        <dbReference type="ChEBI" id="CHEBI:15378"/>
        <dbReference type="ChEBI" id="CHEBI:30616"/>
        <dbReference type="ChEBI" id="CHEBI:46858"/>
        <dbReference type="ChEBI" id="CHEBI:61978"/>
        <dbReference type="ChEBI" id="CHEBI:456216"/>
        <dbReference type="EC" id="2.7.10.2"/>
    </reaction>
</comment>
<feature type="domain" description="Polysaccharide chain length determinant N-terminal" evidence="17">
    <location>
        <begin position="10"/>
        <end position="102"/>
    </location>
</feature>
<comment type="similarity">
    <text evidence="3">Belongs to the etk/wzc family.</text>
</comment>
<evidence type="ECO:0000256" key="1">
    <source>
        <dbReference type="ARBA" id="ARBA00004429"/>
    </source>
</evidence>
<evidence type="ECO:0000256" key="16">
    <source>
        <dbReference type="SAM" id="Phobius"/>
    </source>
</evidence>
<dbReference type="InterPro" id="IPR050445">
    <property type="entry name" value="Bact_polysacc_biosynth/exp"/>
</dbReference>
<evidence type="ECO:0000259" key="19">
    <source>
        <dbReference type="Pfam" id="PF13807"/>
    </source>
</evidence>
<keyword evidence="14" id="KW-0829">Tyrosine-protein kinase</keyword>
<name>A0A1H4QG58_9FLAO</name>
<evidence type="ECO:0000256" key="9">
    <source>
        <dbReference type="ARBA" id="ARBA00022741"/>
    </source>
</evidence>
<dbReference type="GO" id="GO:0004715">
    <property type="term" value="F:non-membrane spanning protein tyrosine kinase activity"/>
    <property type="evidence" value="ECO:0007669"/>
    <property type="project" value="UniProtKB-EC"/>
</dbReference>
<dbReference type="Pfam" id="PF13807">
    <property type="entry name" value="GNVR"/>
    <property type="match status" value="1"/>
</dbReference>
<keyword evidence="7" id="KW-0808">Transferase</keyword>
<evidence type="ECO:0000313" key="21">
    <source>
        <dbReference type="Proteomes" id="UP000183038"/>
    </source>
</evidence>
<evidence type="ECO:0000256" key="4">
    <source>
        <dbReference type="ARBA" id="ARBA00011903"/>
    </source>
</evidence>
<evidence type="ECO:0000256" key="3">
    <source>
        <dbReference type="ARBA" id="ARBA00008883"/>
    </source>
</evidence>
<dbReference type="CDD" id="cd05387">
    <property type="entry name" value="BY-kinase"/>
    <property type="match status" value="1"/>
</dbReference>
<dbReference type="GO" id="GO:0005886">
    <property type="term" value="C:plasma membrane"/>
    <property type="evidence" value="ECO:0007669"/>
    <property type="project" value="UniProtKB-SubCell"/>
</dbReference>
<dbReference type="NCBIfam" id="TIGR01007">
    <property type="entry name" value="eps_fam"/>
    <property type="match status" value="1"/>
</dbReference>
<dbReference type="AlphaFoldDB" id="A0A1H4QG58"/>
<dbReference type="GO" id="GO:0005524">
    <property type="term" value="F:ATP binding"/>
    <property type="evidence" value="ECO:0007669"/>
    <property type="project" value="UniProtKB-KW"/>
</dbReference>
<keyword evidence="8 16" id="KW-0812">Transmembrane</keyword>
<evidence type="ECO:0000313" key="20">
    <source>
        <dbReference type="EMBL" id="SEC18462.1"/>
    </source>
</evidence>
<evidence type="ECO:0000256" key="2">
    <source>
        <dbReference type="ARBA" id="ARBA00007316"/>
    </source>
</evidence>
<protein>
    <recommendedName>
        <fullName evidence="4">non-specific protein-tyrosine kinase</fullName>
        <ecNumber evidence="4">2.7.10.2</ecNumber>
    </recommendedName>
</protein>
<keyword evidence="11" id="KW-0067">ATP-binding</keyword>
<evidence type="ECO:0000256" key="8">
    <source>
        <dbReference type="ARBA" id="ARBA00022692"/>
    </source>
</evidence>
<proteinExistence type="inferred from homology"/>
<keyword evidence="5" id="KW-1003">Cell membrane</keyword>
<dbReference type="RefSeq" id="WP_074673236.1">
    <property type="nucleotide sequence ID" value="NZ_FNTB01000001.1"/>
</dbReference>
<dbReference type="PANTHER" id="PTHR32309">
    <property type="entry name" value="TYROSINE-PROTEIN KINASE"/>
    <property type="match status" value="1"/>
</dbReference>
<evidence type="ECO:0000256" key="14">
    <source>
        <dbReference type="ARBA" id="ARBA00023137"/>
    </source>
</evidence>
<reference evidence="20 21" key="1">
    <citation type="submission" date="2016-10" db="EMBL/GenBank/DDBJ databases">
        <authorList>
            <person name="de Groot N.N."/>
        </authorList>
    </citation>
    <scope>NUCLEOTIDE SEQUENCE [LARGE SCALE GENOMIC DNA]</scope>
    <source>
        <strain evidence="20 21">MAR_2009_71</strain>
    </source>
</reference>
<keyword evidence="13 16" id="KW-0472">Membrane</keyword>
<accession>A0A1H4QG58</accession>
<keyword evidence="10" id="KW-0418">Kinase</keyword>
<dbReference type="InterPro" id="IPR003856">
    <property type="entry name" value="LPS_length_determ_N"/>
</dbReference>
<feature type="domain" description="Tyrosine-protein kinase G-rich" evidence="19">
    <location>
        <begin position="437"/>
        <end position="509"/>
    </location>
</feature>
<feature type="domain" description="AAA" evidence="18">
    <location>
        <begin position="582"/>
        <end position="717"/>
    </location>
</feature>
<comment type="subcellular location">
    <subcellularLocation>
        <location evidence="1">Cell inner membrane</location>
        <topology evidence="1">Multi-pass membrane protein</topology>
    </subcellularLocation>
</comment>
<dbReference type="InterPro" id="IPR032807">
    <property type="entry name" value="GNVR"/>
</dbReference>
<dbReference type="SUPFAM" id="SSF52540">
    <property type="entry name" value="P-loop containing nucleoside triphosphate hydrolases"/>
    <property type="match status" value="1"/>
</dbReference>
<sequence>MSESLNNGQNLSEILNIYTKKWKWFLIGAVIAILLASIYLRYATPQYAGQAKIHIIEEKNASSELAAFSDLDILGVGGKNKVEDEIEVLNSRSNFIEVIKKLKLNIRYNVIGNVKSSEVYRKRPFNINFIANDSIVSNSQLTFYVDIQESSNFGFNFLEDGPVKIYSYGKNIETPIGDIVLTPNSEYLKQYVGKRFLIEIMPVFKVAEAYQANTIIAATGELSNIINIELIDPIPQKSLDILNGLIAEYNQNGIEDKKIIADRTSNFIDERIKEISGELSSVDQDAQDFKTSKGVTDIANESNIALNLSAANRQELENARTQLNIASGMNQIISEENGYDVLPANVGLSDPSIANTTAKYNELALERKRLLKSADEQNPIIVNLDEQLAGLKGTIKSSLSGMERNLGMQVNNLSGQLSRINSKIYSAPSNSRQLRDIERQQQTTESLFLYLLQKREESQIAMASSAPKSKVIDSAHLVQQEPVKPKNGIVYLASFILGLLVPFGIIYGKDLLDTKIHNKHSLEAYTSDVPVLGELPRLSKKDNKIIINDDRSVLAEALRIIRTNLDFLIRTKNATNSKKNNVIFITSSTPGEGKTFVSTNLSMILASTDKKVLLVGADIRNPKLYSFFSGDSVDKLKTTSRNKDAGLTEFLLDDSIQVKDIIRPMLVHHNTIDVIYSGKIPPNPAELLMSSKVEDLLGEVSELYDYVIVDTAPMMVVSDTLLIAPYANHIVYVTRAGVTDEAAVKFPLGLRDEGKLKGISFVVNDVTLDELGYGGKYGYGYSKTSKKWWKF</sequence>
<evidence type="ECO:0000256" key="10">
    <source>
        <dbReference type="ARBA" id="ARBA00022777"/>
    </source>
</evidence>
<evidence type="ECO:0000259" key="17">
    <source>
        <dbReference type="Pfam" id="PF02706"/>
    </source>
</evidence>
<evidence type="ECO:0000256" key="7">
    <source>
        <dbReference type="ARBA" id="ARBA00022679"/>
    </source>
</evidence>
<dbReference type="Pfam" id="PF02706">
    <property type="entry name" value="Wzz"/>
    <property type="match status" value="1"/>
</dbReference>
<evidence type="ECO:0000256" key="11">
    <source>
        <dbReference type="ARBA" id="ARBA00022840"/>
    </source>
</evidence>
<feature type="transmembrane region" description="Helical" evidence="16">
    <location>
        <begin position="24"/>
        <end position="42"/>
    </location>
</feature>
<organism evidence="20 21">
    <name type="scientific">Maribacter dokdonensis</name>
    <dbReference type="NCBI Taxonomy" id="320912"/>
    <lineage>
        <taxon>Bacteria</taxon>
        <taxon>Pseudomonadati</taxon>
        <taxon>Bacteroidota</taxon>
        <taxon>Flavobacteriia</taxon>
        <taxon>Flavobacteriales</taxon>
        <taxon>Flavobacteriaceae</taxon>
        <taxon>Maribacter</taxon>
    </lineage>
</organism>
<dbReference type="EMBL" id="FNTB01000001">
    <property type="protein sequence ID" value="SEC18462.1"/>
    <property type="molecule type" value="Genomic_DNA"/>
</dbReference>
<evidence type="ECO:0000259" key="18">
    <source>
        <dbReference type="Pfam" id="PF13614"/>
    </source>
</evidence>
<evidence type="ECO:0000256" key="6">
    <source>
        <dbReference type="ARBA" id="ARBA00022519"/>
    </source>
</evidence>
<comment type="similarity">
    <text evidence="2">Belongs to the CpsD/CapB family.</text>
</comment>
<dbReference type="InterPro" id="IPR025669">
    <property type="entry name" value="AAA_dom"/>
</dbReference>
<dbReference type="Gene3D" id="3.40.50.300">
    <property type="entry name" value="P-loop containing nucleotide triphosphate hydrolases"/>
    <property type="match status" value="1"/>
</dbReference>
<dbReference type="PANTHER" id="PTHR32309:SF13">
    <property type="entry name" value="FERRIC ENTEROBACTIN TRANSPORT PROTEIN FEPE"/>
    <property type="match status" value="1"/>
</dbReference>
<dbReference type="InterPro" id="IPR005702">
    <property type="entry name" value="Wzc-like_C"/>
</dbReference>
<dbReference type="Pfam" id="PF13614">
    <property type="entry name" value="AAA_31"/>
    <property type="match status" value="1"/>
</dbReference>
<dbReference type="Proteomes" id="UP000183038">
    <property type="component" value="Unassembled WGS sequence"/>
</dbReference>
<dbReference type="EC" id="2.7.10.2" evidence="4"/>
<keyword evidence="9" id="KW-0547">Nucleotide-binding</keyword>
<dbReference type="InterPro" id="IPR027417">
    <property type="entry name" value="P-loop_NTPase"/>
</dbReference>
<evidence type="ECO:0000256" key="12">
    <source>
        <dbReference type="ARBA" id="ARBA00022989"/>
    </source>
</evidence>